<gene>
    <name evidence="2" type="ORF">GQ671_11615</name>
</gene>
<organism evidence="2 3">
    <name type="scientific">Salinicoccus hispanicus</name>
    <dbReference type="NCBI Taxonomy" id="157225"/>
    <lineage>
        <taxon>Bacteria</taxon>
        <taxon>Bacillati</taxon>
        <taxon>Bacillota</taxon>
        <taxon>Bacilli</taxon>
        <taxon>Bacillales</taxon>
        <taxon>Staphylococcaceae</taxon>
        <taxon>Salinicoccus</taxon>
    </lineage>
</organism>
<feature type="transmembrane region" description="Helical" evidence="1">
    <location>
        <begin position="6"/>
        <end position="25"/>
    </location>
</feature>
<protein>
    <recommendedName>
        <fullName evidence="4">DUF1440 domain-containing protein</fullName>
    </recommendedName>
</protein>
<evidence type="ECO:0000256" key="1">
    <source>
        <dbReference type="SAM" id="Phobius"/>
    </source>
</evidence>
<keyword evidence="3" id="KW-1185">Reference proteome</keyword>
<proteinExistence type="predicted"/>
<reference evidence="2 3" key="1">
    <citation type="submission" date="2019-12" db="EMBL/GenBank/DDBJ databases">
        <title>Salinicoccus cyprini sp. nov., isolated from gastro-intestinal tract of mirror carp, Cyprinus carpio var. specularis, collected from Gobind Sagar Reservoir, Himachal Pradesh, India.</title>
        <authorList>
            <person name="Talwar C."/>
            <person name="Singh A.K."/>
            <person name="Lal R."/>
            <person name="Negi R.K."/>
        </authorList>
    </citation>
    <scope>NUCLEOTIDE SEQUENCE [LARGE SCALE GENOMIC DNA]</scope>
    <source>
        <strain evidence="2 3">J-82</strain>
    </source>
</reference>
<accession>A0A6N8U293</accession>
<keyword evidence="1" id="KW-0812">Transmembrane</keyword>
<dbReference type="OrthoDB" id="1443299at2"/>
<dbReference type="Proteomes" id="UP000436284">
    <property type="component" value="Unassembled WGS sequence"/>
</dbReference>
<dbReference type="EMBL" id="WUUK01000005">
    <property type="protein sequence ID" value="MXQ51912.1"/>
    <property type="molecule type" value="Genomic_DNA"/>
</dbReference>
<dbReference type="AlphaFoldDB" id="A0A6N8U293"/>
<feature type="transmembrane region" description="Helical" evidence="1">
    <location>
        <begin position="116"/>
        <end position="138"/>
    </location>
</feature>
<feature type="transmembrane region" description="Helical" evidence="1">
    <location>
        <begin position="54"/>
        <end position="78"/>
    </location>
</feature>
<sequence>MVVFLKLVLAGAVSGVVFTLIMKLIRLTTGNKADVLFYNIDYIPILKKWSDSRVLGILFHYFFCMASAVMMHLLLIPFEYEMEIRAYIIVSTVGGSILYFLTRLSKTPPASDDHMAWLYWTLGHAIFGACVGLMIHLLI</sequence>
<keyword evidence="1" id="KW-1133">Transmembrane helix</keyword>
<evidence type="ECO:0000313" key="3">
    <source>
        <dbReference type="Proteomes" id="UP000436284"/>
    </source>
</evidence>
<keyword evidence="1" id="KW-0472">Membrane</keyword>
<dbReference type="RefSeq" id="WP_160657369.1">
    <property type="nucleotide sequence ID" value="NZ_JBHRWU010000001.1"/>
</dbReference>
<feature type="transmembrane region" description="Helical" evidence="1">
    <location>
        <begin position="84"/>
        <end position="104"/>
    </location>
</feature>
<evidence type="ECO:0008006" key="4">
    <source>
        <dbReference type="Google" id="ProtNLM"/>
    </source>
</evidence>
<evidence type="ECO:0000313" key="2">
    <source>
        <dbReference type="EMBL" id="MXQ51912.1"/>
    </source>
</evidence>
<name>A0A6N8U293_9STAP</name>
<comment type="caution">
    <text evidence="2">The sequence shown here is derived from an EMBL/GenBank/DDBJ whole genome shotgun (WGS) entry which is preliminary data.</text>
</comment>